<feature type="compositionally biased region" description="Basic and acidic residues" evidence="1">
    <location>
        <begin position="607"/>
        <end position="616"/>
    </location>
</feature>
<gene>
    <name evidence="3" type="ORF">SLS62_007971</name>
</gene>
<feature type="compositionally biased region" description="Basic and acidic residues" evidence="1">
    <location>
        <begin position="740"/>
        <end position="758"/>
    </location>
</feature>
<keyword evidence="4" id="KW-1185">Reference proteome</keyword>
<feature type="region of interest" description="Disordered" evidence="1">
    <location>
        <begin position="233"/>
        <end position="252"/>
    </location>
</feature>
<accession>A0AAN9UMD8</accession>
<dbReference type="InterPro" id="IPR037508">
    <property type="entry name" value="Msb1/Mug8"/>
</dbReference>
<feature type="compositionally biased region" description="Basic and acidic residues" evidence="1">
    <location>
        <begin position="459"/>
        <end position="473"/>
    </location>
</feature>
<feature type="compositionally biased region" description="Polar residues" evidence="1">
    <location>
        <begin position="522"/>
        <end position="539"/>
    </location>
</feature>
<evidence type="ECO:0000313" key="3">
    <source>
        <dbReference type="EMBL" id="KAK7750103.1"/>
    </source>
</evidence>
<feature type="region of interest" description="Disordered" evidence="1">
    <location>
        <begin position="513"/>
        <end position="888"/>
    </location>
</feature>
<dbReference type="Pfam" id="PF08101">
    <property type="entry name" value="Msb1-Mug8_dom"/>
    <property type="match status" value="1"/>
</dbReference>
<feature type="region of interest" description="Disordered" evidence="1">
    <location>
        <begin position="447"/>
        <end position="473"/>
    </location>
</feature>
<dbReference type="Proteomes" id="UP001320420">
    <property type="component" value="Unassembled WGS sequence"/>
</dbReference>
<feature type="compositionally biased region" description="Basic and acidic residues" evidence="1">
    <location>
        <begin position="576"/>
        <end position="591"/>
    </location>
</feature>
<protein>
    <recommendedName>
        <fullName evidence="2">Meiotically up-regulated protein Msb1/Mug8 domain-containing protein</fullName>
    </recommendedName>
</protein>
<feature type="compositionally biased region" description="Low complexity" evidence="1">
    <location>
        <begin position="277"/>
        <end position="287"/>
    </location>
</feature>
<reference evidence="3 4" key="1">
    <citation type="submission" date="2024-02" db="EMBL/GenBank/DDBJ databases">
        <title>De novo assembly and annotation of 12 fungi associated with fruit tree decline syndrome in Ontario, Canada.</title>
        <authorList>
            <person name="Sulman M."/>
            <person name="Ellouze W."/>
            <person name="Ilyukhin E."/>
        </authorList>
    </citation>
    <scope>NUCLEOTIDE SEQUENCE [LARGE SCALE GENOMIC DNA]</scope>
    <source>
        <strain evidence="3 4">M11/M66-122</strain>
    </source>
</reference>
<sequence>MARDSFSTFIPLSVENQPRSQIIFDFFDLLSAVAAHGKVNGFGGRKLSRMAAWWAFEHKDTGNGLEGGYKNWLNAADATSHLFFAYLRSLSPTQARSGISMLPMSLQKLLQETEYPPQVPVLMQSTTYKVVMIVDTVSPTPFALLRRANRFQYRDDDKALQEFSEYQDPVKALTEECHRVLKAISLANESQISSSKHSTSLRDASWSRFEDIGFSGTLEEDEDDDPVRQIRESQKTGLRTSPASAGNFGRPTTPSWADFLSSGFVNDAPSSPPNLLLPPDKILPPIDTNLRQRSSQSHRPRLEGDAHLEPGELASINRLDLDDAFWWVWMSSLAPEEPAERKAAFGRCAIIETVIRAGRWLIMEEMVKGSAPEPDAGAYIAEKKGLFSWTRRNKGVSRSKSVAGKRNPNDNNGAKTDGAPGAGASKTSIAPDQQAKIQKAAQQLQAKENQERLIATSLPERRGRTDAEVMREKTNSVLTLQPVIMSEASPAMKWASHYDKQSIRQAYLSNSYAGRGQDQPEVPTNGQTNTNGSATNGNQKPEVPEKSPAPVSPVSPVTQPPPGILQPPAAQGRAPSPEKRLEAPADIHPAERPAPTGRNSPLPPPPRENDSVEVARESIASPEPDVSPDAKRHKKLQKEEKKSGGGFRKFFGRNKNRQSKLPENAASDVNAMLAQEKTQPEAPAEPSAPAPERPAPVAPDSAVKSSAESPADRPEDATPTQPQTPAAVPKPKYAPSADEGLSRVDTEDAAEANREFMRFDQGPLSDQPAFVPDLESEDDDDDAVPPPIARHMNSSPDAEPRPSEESSAPSPSVPMQDRWATIRKNAADRHARQSEEQSRGGYSRATDDDDNTSGEETIESRVARIKARVAELTGNMEGNTAPPASGRR</sequence>
<dbReference type="EMBL" id="JAKJXP020000070">
    <property type="protein sequence ID" value="KAK7750103.1"/>
    <property type="molecule type" value="Genomic_DNA"/>
</dbReference>
<feature type="region of interest" description="Disordered" evidence="1">
    <location>
        <begin position="397"/>
        <end position="431"/>
    </location>
</feature>
<evidence type="ECO:0000259" key="2">
    <source>
        <dbReference type="Pfam" id="PF08101"/>
    </source>
</evidence>
<organism evidence="3 4">
    <name type="scientific">Diatrype stigma</name>
    <dbReference type="NCBI Taxonomy" id="117547"/>
    <lineage>
        <taxon>Eukaryota</taxon>
        <taxon>Fungi</taxon>
        <taxon>Dikarya</taxon>
        <taxon>Ascomycota</taxon>
        <taxon>Pezizomycotina</taxon>
        <taxon>Sordariomycetes</taxon>
        <taxon>Xylariomycetidae</taxon>
        <taxon>Xylariales</taxon>
        <taxon>Diatrypaceae</taxon>
        <taxon>Diatrype</taxon>
    </lineage>
</organism>
<dbReference type="PANTHER" id="PTHR28093:SF1">
    <property type="entry name" value="MORPHOGENESIS-RELATED PROTEIN MSB1"/>
    <property type="match status" value="1"/>
</dbReference>
<feature type="domain" description="Meiotically up-regulated protein Msb1/Mug8" evidence="2">
    <location>
        <begin position="1"/>
        <end position="366"/>
    </location>
</feature>
<feature type="compositionally biased region" description="Polar residues" evidence="1">
    <location>
        <begin position="235"/>
        <end position="252"/>
    </location>
</feature>
<evidence type="ECO:0000313" key="4">
    <source>
        <dbReference type="Proteomes" id="UP001320420"/>
    </source>
</evidence>
<feature type="compositionally biased region" description="Acidic residues" evidence="1">
    <location>
        <begin position="774"/>
        <end position="783"/>
    </location>
</feature>
<dbReference type="InterPro" id="IPR012965">
    <property type="entry name" value="Msb1/Mug8_dom"/>
</dbReference>
<evidence type="ECO:0000256" key="1">
    <source>
        <dbReference type="SAM" id="MobiDB-lite"/>
    </source>
</evidence>
<name>A0AAN9UMD8_9PEZI</name>
<feature type="compositionally biased region" description="Basic and acidic residues" evidence="1">
    <location>
        <begin position="825"/>
        <end position="838"/>
    </location>
</feature>
<feature type="compositionally biased region" description="Pro residues" evidence="1">
    <location>
        <begin position="686"/>
        <end position="697"/>
    </location>
</feature>
<dbReference type="PANTHER" id="PTHR28093">
    <property type="entry name" value="MORPHOGENESIS-RELATED PROTEIN MSB1"/>
    <property type="match status" value="1"/>
</dbReference>
<proteinExistence type="predicted"/>
<dbReference type="AlphaFoldDB" id="A0AAN9UMD8"/>
<feature type="compositionally biased region" description="Low complexity" evidence="1">
    <location>
        <begin position="805"/>
        <end position="814"/>
    </location>
</feature>
<feature type="compositionally biased region" description="Acidic residues" evidence="1">
    <location>
        <begin position="847"/>
        <end position="857"/>
    </location>
</feature>
<comment type="caution">
    <text evidence="3">The sequence shown here is derived from an EMBL/GenBank/DDBJ whole genome shotgun (WGS) entry which is preliminary data.</text>
</comment>
<feature type="compositionally biased region" description="Low complexity" evidence="1">
    <location>
        <begin position="717"/>
        <end position="727"/>
    </location>
</feature>
<feature type="compositionally biased region" description="Pro residues" evidence="1">
    <location>
        <begin position="550"/>
        <end position="565"/>
    </location>
</feature>
<feature type="region of interest" description="Disordered" evidence="1">
    <location>
        <begin position="270"/>
        <end position="307"/>
    </location>
</feature>